<dbReference type="InterPro" id="IPR042201">
    <property type="entry name" value="FH2_Formin_sf"/>
</dbReference>
<protein>
    <recommendedName>
        <fullName evidence="2">Formin-like protein</fullName>
    </recommendedName>
</protein>
<name>A0A6A6NJM3_HEVBR</name>
<proteinExistence type="inferred from homology"/>
<reference evidence="5 6" key="1">
    <citation type="journal article" date="2020" name="Mol. Plant">
        <title>The Chromosome-Based Rubber Tree Genome Provides New Insights into Spurge Genome Evolution and Rubber Biosynthesis.</title>
        <authorList>
            <person name="Liu J."/>
            <person name="Shi C."/>
            <person name="Shi C.C."/>
            <person name="Li W."/>
            <person name="Zhang Q.J."/>
            <person name="Zhang Y."/>
            <person name="Li K."/>
            <person name="Lu H.F."/>
            <person name="Shi C."/>
            <person name="Zhu S.T."/>
            <person name="Xiao Z.Y."/>
            <person name="Nan H."/>
            <person name="Yue Y."/>
            <person name="Zhu X.G."/>
            <person name="Wu Y."/>
            <person name="Hong X.N."/>
            <person name="Fan G.Y."/>
            <person name="Tong Y."/>
            <person name="Zhang D."/>
            <person name="Mao C.L."/>
            <person name="Liu Y.L."/>
            <person name="Hao S.J."/>
            <person name="Liu W.Q."/>
            <person name="Lv M.Q."/>
            <person name="Zhang H.B."/>
            <person name="Liu Y."/>
            <person name="Hu-Tang G.R."/>
            <person name="Wang J.P."/>
            <person name="Wang J.H."/>
            <person name="Sun Y.H."/>
            <person name="Ni S.B."/>
            <person name="Chen W.B."/>
            <person name="Zhang X.C."/>
            <person name="Jiao Y.N."/>
            <person name="Eichler E.E."/>
            <person name="Li G.H."/>
            <person name="Liu X."/>
            <person name="Gao L.Z."/>
        </authorList>
    </citation>
    <scope>NUCLEOTIDE SEQUENCE [LARGE SCALE GENOMIC DNA]</scope>
    <source>
        <strain evidence="6">cv. GT1</strain>
        <tissue evidence="5">Leaf</tissue>
    </source>
</reference>
<dbReference type="SMART" id="SM00498">
    <property type="entry name" value="FH2"/>
    <property type="match status" value="1"/>
</dbReference>
<comment type="caution">
    <text evidence="5">The sequence shown here is derived from an EMBL/GenBank/DDBJ whole genome shotgun (WGS) entry which is preliminary data.</text>
</comment>
<gene>
    <name evidence="5" type="ORF">GH714_027190</name>
</gene>
<evidence type="ECO:0000256" key="2">
    <source>
        <dbReference type="RuleBase" id="RU361260"/>
    </source>
</evidence>
<dbReference type="EMBL" id="JAAGAX010000001">
    <property type="protein sequence ID" value="KAF2325368.1"/>
    <property type="molecule type" value="Genomic_DNA"/>
</dbReference>
<evidence type="ECO:0000259" key="4">
    <source>
        <dbReference type="PROSITE" id="PS51444"/>
    </source>
</evidence>
<evidence type="ECO:0000313" key="5">
    <source>
        <dbReference type="EMBL" id="KAF2325368.1"/>
    </source>
</evidence>
<dbReference type="PANTHER" id="PTHR23213">
    <property type="entry name" value="FORMIN-RELATED"/>
    <property type="match status" value="1"/>
</dbReference>
<evidence type="ECO:0000256" key="3">
    <source>
        <dbReference type="SAM" id="Coils"/>
    </source>
</evidence>
<organism evidence="5 6">
    <name type="scientific">Hevea brasiliensis</name>
    <name type="common">Para rubber tree</name>
    <name type="synonym">Siphonia brasiliensis</name>
    <dbReference type="NCBI Taxonomy" id="3981"/>
    <lineage>
        <taxon>Eukaryota</taxon>
        <taxon>Viridiplantae</taxon>
        <taxon>Streptophyta</taxon>
        <taxon>Embryophyta</taxon>
        <taxon>Tracheophyta</taxon>
        <taxon>Spermatophyta</taxon>
        <taxon>Magnoliopsida</taxon>
        <taxon>eudicotyledons</taxon>
        <taxon>Gunneridae</taxon>
        <taxon>Pentapetalae</taxon>
        <taxon>rosids</taxon>
        <taxon>fabids</taxon>
        <taxon>Malpighiales</taxon>
        <taxon>Euphorbiaceae</taxon>
        <taxon>Crotonoideae</taxon>
        <taxon>Micrandreae</taxon>
        <taxon>Hevea</taxon>
    </lineage>
</organism>
<dbReference type="AlphaFoldDB" id="A0A6A6NJM3"/>
<dbReference type="GO" id="GO:0051015">
    <property type="term" value="F:actin filament binding"/>
    <property type="evidence" value="ECO:0007669"/>
    <property type="project" value="InterPro"/>
</dbReference>
<dbReference type="GO" id="GO:0045010">
    <property type="term" value="P:actin nucleation"/>
    <property type="evidence" value="ECO:0007669"/>
    <property type="project" value="InterPro"/>
</dbReference>
<evidence type="ECO:0000313" key="6">
    <source>
        <dbReference type="Proteomes" id="UP000467840"/>
    </source>
</evidence>
<dbReference type="Proteomes" id="UP000467840">
    <property type="component" value="Chromosome 5"/>
</dbReference>
<dbReference type="Pfam" id="PF02181">
    <property type="entry name" value="FH2"/>
    <property type="match status" value="1"/>
</dbReference>
<accession>A0A6A6NJM3</accession>
<comment type="similarity">
    <text evidence="1">Belongs to the formin-like family. Class-I subfamily.</text>
</comment>
<keyword evidence="3" id="KW-0175">Coiled coil</keyword>
<dbReference type="Gene3D" id="1.20.58.2220">
    <property type="entry name" value="Formin, FH2 domain"/>
    <property type="match status" value="1"/>
</dbReference>
<feature type="coiled-coil region" evidence="3">
    <location>
        <begin position="236"/>
        <end position="263"/>
    </location>
</feature>
<feature type="domain" description="FH2" evidence="4">
    <location>
        <begin position="1"/>
        <end position="323"/>
    </location>
</feature>
<dbReference type="PROSITE" id="PS51444">
    <property type="entry name" value="FH2"/>
    <property type="match status" value="1"/>
</dbReference>
<sequence>MRIAPTKEEEFQILEFDGDLSRLAYAEFFLYNLLKAVPSAFTRLDAMLFRLNYDSEILQFKESLQTLELGCKELRNRGLFIKLLEAILKAGNRLNAGTSRGNAQAFNLTSLRKLSDVKSTNGKTTLLQFIVEEVVRSEGKRCVINRNRSLSRSSSRSSNSSISSANAASREEREKEYIMLGLPMVGGLSSEFSNVKKAAQIDYEAFAGTCSALTARIAEVRMTTSQCADNGEGAFAREMKGFIEAAEEELKVLKDEQMRTMELVKKTTDYYQTGASKNKESHPLQLFLIIKDFLNMVDHVCVEIARNVQKGKHPLQVLAPHPSHQQHHRCQ</sequence>
<keyword evidence="6" id="KW-1185">Reference proteome</keyword>
<dbReference type="SUPFAM" id="SSF101447">
    <property type="entry name" value="Formin homology 2 domain (FH2 domain)"/>
    <property type="match status" value="1"/>
</dbReference>
<evidence type="ECO:0000256" key="1">
    <source>
        <dbReference type="ARBA" id="ARBA00025793"/>
    </source>
</evidence>
<dbReference type="InterPro" id="IPR027643">
    <property type="entry name" value="Formin-like_plant"/>
</dbReference>
<dbReference type="InterPro" id="IPR015425">
    <property type="entry name" value="FH2_Formin"/>
</dbReference>
<dbReference type="PANTHER" id="PTHR23213:SF354">
    <property type="entry name" value="FORMIN-LIKE PROTEIN 4"/>
    <property type="match status" value="1"/>
</dbReference>